<feature type="domain" description="GGDEF" evidence="1">
    <location>
        <begin position="224"/>
        <end position="354"/>
    </location>
</feature>
<dbReference type="PANTHER" id="PTHR43102">
    <property type="entry name" value="SLR1143 PROTEIN"/>
    <property type="match status" value="1"/>
</dbReference>
<name>A0A1W6L9K5_9BURK</name>
<protein>
    <submittedName>
        <fullName evidence="2">Histidine kinase</fullName>
    </submittedName>
</protein>
<dbReference type="RefSeq" id="WP_085751188.1">
    <property type="nucleotide sequence ID" value="NZ_BSPR01000007.1"/>
</dbReference>
<dbReference type="Gene3D" id="3.30.450.40">
    <property type="match status" value="1"/>
</dbReference>
<dbReference type="InterPro" id="IPR029787">
    <property type="entry name" value="Nucleotide_cyclase"/>
</dbReference>
<dbReference type="FunFam" id="3.30.70.270:FF:000001">
    <property type="entry name" value="Diguanylate cyclase domain protein"/>
    <property type="match status" value="1"/>
</dbReference>
<evidence type="ECO:0000313" key="3">
    <source>
        <dbReference type="Proteomes" id="UP000193427"/>
    </source>
</evidence>
<dbReference type="Pfam" id="PF01590">
    <property type="entry name" value="GAF"/>
    <property type="match status" value="1"/>
</dbReference>
<dbReference type="AlphaFoldDB" id="A0A1W6L9K5"/>
<dbReference type="InterPro" id="IPR043128">
    <property type="entry name" value="Rev_trsase/Diguanyl_cyclase"/>
</dbReference>
<dbReference type="STRING" id="946333.A4W93_13940"/>
<dbReference type="PROSITE" id="PS50887">
    <property type="entry name" value="GGDEF"/>
    <property type="match status" value="1"/>
</dbReference>
<keyword evidence="2" id="KW-0808">Transferase</keyword>
<dbReference type="OrthoDB" id="9803824at2"/>
<evidence type="ECO:0000313" key="2">
    <source>
        <dbReference type="EMBL" id="ARN20910.1"/>
    </source>
</evidence>
<organism evidence="2 3">
    <name type="scientific">Piscinibacter gummiphilus</name>
    <dbReference type="NCBI Taxonomy" id="946333"/>
    <lineage>
        <taxon>Bacteria</taxon>
        <taxon>Pseudomonadati</taxon>
        <taxon>Pseudomonadota</taxon>
        <taxon>Betaproteobacteria</taxon>
        <taxon>Burkholderiales</taxon>
        <taxon>Sphaerotilaceae</taxon>
        <taxon>Piscinibacter</taxon>
    </lineage>
</organism>
<dbReference type="EMBL" id="CP015118">
    <property type="protein sequence ID" value="ARN20910.1"/>
    <property type="molecule type" value="Genomic_DNA"/>
</dbReference>
<dbReference type="SMART" id="SM00267">
    <property type="entry name" value="GGDEF"/>
    <property type="match status" value="1"/>
</dbReference>
<dbReference type="InterPro" id="IPR000160">
    <property type="entry name" value="GGDEF_dom"/>
</dbReference>
<evidence type="ECO:0000259" key="1">
    <source>
        <dbReference type="PROSITE" id="PS50887"/>
    </source>
</evidence>
<reference evidence="2 3" key="1">
    <citation type="submission" date="2016-04" db="EMBL/GenBank/DDBJ databases">
        <title>Complete genome sequence of natural rubber-degrading, novel Gram-negative bacterium, Rhizobacter gummiphilus strain NS21.</title>
        <authorList>
            <person name="Tabata M."/>
            <person name="Kasai D."/>
            <person name="Fukuda M."/>
        </authorList>
    </citation>
    <scope>NUCLEOTIDE SEQUENCE [LARGE SCALE GENOMIC DNA]</scope>
    <source>
        <strain evidence="2 3">NS21</strain>
    </source>
</reference>
<dbReference type="PANTHER" id="PTHR43102:SF2">
    <property type="entry name" value="GAF DOMAIN-CONTAINING PROTEIN"/>
    <property type="match status" value="1"/>
</dbReference>
<proteinExistence type="predicted"/>
<dbReference type="SUPFAM" id="SSF55781">
    <property type="entry name" value="GAF domain-like"/>
    <property type="match status" value="1"/>
</dbReference>
<dbReference type="CDD" id="cd01949">
    <property type="entry name" value="GGDEF"/>
    <property type="match status" value="1"/>
</dbReference>
<dbReference type="InterPro" id="IPR003018">
    <property type="entry name" value="GAF"/>
</dbReference>
<sequence length="356" mass="38746">MSSVPPVSPDPGPTIEPVLASAVQAELPVNEVARLAALNRYGVLDTPAEQAFDDITTVAAALCNVPIAVITLVDEHRQWFKAVVGLDGTTETPRSVAFCAHAILEPDQILEVPDALDDPRFARNPLVLGEPNIRFYAGAPLVSPDGQALGTLCVIDRVPRHLSPRERNALASLARQVVAQLELRHLVADLSLRSTTDVLTGAWNRRAFDQRLAAEWNRHARTRSPLGLLMIDVDHFKDFNDRFGHPTGDGALVQIVQSLLQPLRSNDFLARFGGEEFVAILPDADATGASEAAERVRAAVEGTAWTFHPLTVSIGAVAAQPEHGIDPHTLVAQADRALYRAKQAGRNRVHLFERWN</sequence>
<dbReference type="Pfam" id="PF00990">
    <property type="entry name" value="GGDEF"/>
    <property type="match status" value="1"/>
</dbReference>
<keyword evidence="3" id="KW-1185">Reference proteome</keyword>
<dbReference type="SUPFAM" id="SSF55073">
    <property type="entry name" value="Nucleotide cyclase"/>
    <property type="match status" value="1"/>
</dbReference>
<accession>A0A1W6L9K5</accession>
<dbReference type="InterPro" id="IPR029016">
    <property type="entry name" value="GAF-like_dom_sf"/>
</dbReference>
<dbReference type="SMART" id="SM00065">
    <property type="entry name" value="GAF"/>
    <property type="match status" value="1"/>
</dbReference>
<gene>
    <name evidence="2" type="ORF">A4W93_13940</name>
</gene>
<dbReference type="Gene3D" id="3.30.70.270">
    <property type="match status" value="1"/>
</dbReference>
<dbReference type="KEGG" id="rgu:A4W93_13940"/>
<dbReference type="GO" id="GO:0016301">
    <property type="term" value="F:kinase activity"/>
    <property type="evidence" value="ECO:0007669"/>
    <property type="project" value="UniProtKB-KW"/>
</dbReference>
<dbReference type="Proteomes" id="UP000193427">
    <property type="component" value="Chromosome"/>
</dbReference>
<keyword evidence="2" id="KW-0418">Kinase</keyword>
<dbReference type="NCBIfam" id="TIGR00254">
    <property type="entry name" value="GGDEF"/>
    <property type="match status" value="1"/>
</dbReference>